<dbReference type="EMBL" id="JAQOWY010001163">
    <property type="protein sequence ID" value="KAK1837531.1"/>
    <property type="molecule type" value="Genomic_DNA"/>
</dbReference>
<keyword evidence="2" id="KW-1185">Reference proteome</keyword>
<dbReference type="Proteomes" id="UP001243330">
    <property type="component" value="Unassembled WGS sequence"/>
</dbReference>
<organism evidence="1 2">
    <name type="scientific">Colletotrichum chrysophilum</name>
    <dbReference type="NCBI Taxonomy" id="1836956"/>
    <lineage>
        <taxon>Eukaryota</taxon>
        <taxon>Fungi</taxon>
        <taxon>Dikarya</taxon>
        <taxon>Ascomycota</taxon>
        <taxon>Pezizomycotina</taxon>
        <taxon>Sordariomycetes</taxon>
        <taxon>Hypocreomycetidae</taxon>
        <taxon>Glomerellales</taxon>
        <taxon>Glomerellaceae</taxon>
        <taxon>Colletotrichum</taxon>
        <taxon>Colletotrichum gloeosporioides species complex</taxon>
    </lineage>
</organism>
<name>A0AAD8ZXJ8_9PEZI</name>
<proteinExistence type="predicted"/>
<dbReference type="AlphaFoldDB" id="A0AAD8ZXJ8"/>
<gene>
    <name evidence="1" type="ORF">CCHR01_19845</name>
</gene>
<reference evidence="1" key="1">
    <citation type="submission" date="2023-01" db="EMBL/GenBank/DDBJ databases">
        <title>Colletotrichum chrysophilum M932 genome sequence.</title>
        <authorList>
            <person name="Baroncelli R."/>
        </authorList>
    </citation>
    <scope>NUCLEOTIDE SEQUENCE</scope>
    <source>
        <strain evidence="1">M932</strain>
    </source>
</reference>
<protein>
    <submittedName>
        <fullName evidence="1">Uncharacterized protein</fullName>
    </submittedName>
</protein>
<sequence length="54" mass="5670">MVIDRYSFLTQHKRRRPEGAVSGLLCASPGRPVCLATGIGSPSLVCPSPSLSLS</sequence>
<evidence type="ECO:0000313" key="1">
    <source>
        <dbReference type="EMBL" id="KAK1837531.1"/>
    </source>
</evidence>
<accession>A0AAD8ZXJ8</accession>
<evidence type="ECO:0000313" key="2">
    <source>
        <dbReference type="Proteomes" id="UP001243330"/>
    </source>
</evidence>
<comment type="caution">
    <text evidence="1">The sequence shown here is derived from an EMBL/GenBank/DDBJ whole genome shotgun (WGS) entry which is preliminary data.</text>
</comment>